<evidence type="ECO:0000256" key="3">
    <source>
        <dbReference type="ARBA" id="ARBA00023163"/>
    </source>
</evidence>
<gene>
    <name evidence="6" type="ORF">GCM10022295_66120</name>
</gene>
<reference evidence="7" key="1">
    <citation type="journal article" date="2019" name="Int. J. Syst. Evol. Microbiol.">
        <title>The Global Catalogue of Microorganisms (GCM) 10K type strain sequencing project: providing services to taxonomists for standard genome sequencing and annotation.</title>
        <authorList>
            <consortium name="The Broad Institute Genomics Platform"/>
            <consortium name="The Broad Institute Genome Sequencing Center for Infectious Disease"/>
            <person name="Wu L."/>
            <person name="Ma J."/>
        </authorList>
    </citation>
    <scope>NUCLEOTIDE SEQUENCE [LARGE SCALE GENOMIC DNA]</scope>
    <source>
        <strain evidence="7">JCM 17656</strain>
    </source>
</reference>
<evidence type="ECO:0000313" key="7">
    <source>
        <dbReference type="Proteomes" id="UP001500707"/>
    </source>
</evidence>
<keyword evidence="2" id="KW-0238">DNA-binding</keyword>
<keyword evidence="7" id="KW-1185">Reference proteome</keyword>
<dbReference type="SUPFAM" id="SSF51206">
    <property type="entry name" value="cAMP-binding domain-like"/>
    <property type="match status" value="1"/>
</dbReference>
<dbReference type="Gene3D" id="1.10.10.10">
    <property type="entry name" value="Winged helix-like DNA-binding domain superfamily/Winged helix DNA-binding domain"/>
    <property type="match status" value="1"/>
</dbReference>
<evidence type="ECO:0008006" key="8">
    <source>
        <dbReference type="Google" id="ProtNLM"/>
    </source>
</evidence>
<protein>
    <recommendedName>
        <fullName evidence="8">Crp/Fnr family transcriptional regulator</fullName>
    </recommendedName>
</protein>
<evidence type="ECO:0000256" key="2">
    <source>
        <dbReference type="ARBA" id="ARBA00023125"/>
    </source>
</evidence>
<dbReference type="InterPro" id="IPR000595">
    <property type="entry name" value="cNMP-bd_dom"/>
</dbReference>
<dbReference type="InterPro" id="IPR014710">
    <property type="entry name" value="RmlC-like_jellyroll"/>
</dbReference>
<dbReference type="Pfam" id="PF13545">
    <property type="entry name" value="HTH_Crp_2"/>
    <property type="match status" value="1"/>
</dbReference>
<dbReference type="InterPro" id="IPR036388">
    <property type="entry name" value="WH-like_DNA-bd_sf"/>
</dbReference>
<organism evidence="6 7">
    <name type="scientific">Streptomyces osmaniensis</name>
    <dbReference type="NCBI Taxonomy" id="593134"/>
    <lineage>
        <taxon>Bacteria</taxon>
        <taxon>Bacillati</taxon>
        <taxon>Actinomycetota</taxon>
        <taxon>Actinomycetes</taxon>
        <taxon>Kitasatosporales</taxon>
        <taxon>Streptomycetaceae</taxon>
        <taxon>Streptomyces</taxon>
    </lineage>
</organism>
<accession>A0ABP6Y0F2</accession>
<proteinExistence type="predicted"/>
<dbReference type="InterPro" id="IPR012318">
    <property type="entry name" value="HTH_CRP"/>
</dbReference>
<dbReference type="PROSITE" id="PS50042">
    <property type="entry name" value="CNMP_BINDING_3"/>
    <property type="match status" value="1"/>
</dbReference>
<dbReference type="Pfam" id="PF00027">
    <property type="entry name" value="cNMP_binding"/>
    <property type="match status" value="1"/>
</dbReference>
<dbReference type="PROSITE" id="PS51063">
    <property type="entry name" value="HTH_CRP_2"/>
    <property type="match status" value="1"/>
</dbReference>
<dbReference type="EMBL" id="BAABCE010000014">
    <property type="protein sequence ID" value="GAA3575295.1"/>
    <property type="molecule type" value="Genomic_DNA"/>
</dbReference>
<evidence type="ECO:0000259" key="5">
    <source>
        <dbReference type="PROSITE" id="PS51063"/>
    </source>
</evidence>
<feature type="domain" description="Cyclic nucleotide-binding" evidence="4">
    <location>
        <begin position="70"/>
        <end position="174"/>
    </location>
</feature>
<sequence length="300" mass="31916">MAGEGRDVTEGCGDGATNLAFRNYRPVPPLWRNPLGVNLRPATIDTHRKSRRQDCGGGLAMGLLGNELAFAQTLTPQEHEGVMALGHHKRYPADAHLLTEGDRSSHVVIIIRGWVTVSVATDRGATRLILGLRGPGELLGEMAALDQHPRSATVRALGPIEAQVISGDAFRRFLALHPRVSGLVIRQLTFRLRSADQERSALASLTVLQRLAGRLSELSGADTSGPYAPSAAAPSSGTAVSGPVVQLAQDELAATIGATREAVAKALRLLRTQNIVRTGNRMVEILDPALLALLADGHQE</sequence>
<dbReference type="SMART" id="SM00419">
    <property type="entry name" value="HTH_CRP"/>
    <property type="match status" value="1"/>
</dbReference>
<dbReference type="InterPro" id="IPR036390">
    <property type="entry name" value="WH_DNA-bd_sf"/>
</dbReference>
<dbReference type="Proteomes" id="UP001500707">
    <property type="component" value="Unassembled WGS sequence"/>
</dbReference>
<keyword evidence="1" id="KW-0805">Transcription regulation</keyword>
<evidence type="ECO:0000313" key="6">
    <source>
        <dbReference type="EMBL" id="GAA3575295.1"/>
    </source>
</evidence>
<dbReference type="PANTHER" id="PTHR24567:SF68">
    <property type="entry name" value="DNA-BINDING TRANSCRIPTIONAL DUAL REGULATOR CRP"/>
    <property type="match status" value="1"/>
</dbReference>
<evidence type="ECO:0000256" key="1">
    <source>
        <dbReference type="ARBA" id="ARBA00023015"/>
    </source>
</evidence>
<dbReference type="InterPro" id="IPR018490">
    <property type="entry name" value="cNMP-bd_dom_sf"/>
</dbReference>
<name>A0ABP6Y0F2_9ACTN</name>
<dbReference type="SMART" id="SM00100">
    <property type="entry name" value="cNMP"/>
    <property type="match status" value="1"/>
</dbReference>
<dbReference type="Gene3D" id="2.60.120.10">
    <property type="entry name" value="Jelly Rolls"/>
    <property type="match status" value="1"/>
</dbReference>
<feature type="domain" description="HTH crp-type" evidence="5">
    <location>
        <begin position="205"/>
        <end position="289"/>
    </location>
</feature>
<dbReference type="SUPFAM" id="SSF46785">
    <property type="entry name" value="Winged helix' DNA-binding domain"/>
    <property type="match status" value="1"/>
</dbReference>
<comment type="caution">
    <text evidence="6">The sequence shown here is derived from an EMBL/GenBank/DDBJ whole genome shotgun (WGS) entry which is preliminary data.</text>
</comment>
<evidence type="ECO:0000259" key="4">
    <source>
        <dbReference type="PROSITE" id="PS50042"/>
    </source>
</evidence>
<dbReference type="InterPro" id="IPR050397">
    <property type="entry name" value="Env_Response_Regulators"/>
</dbReference>
<keyword evidence="3" id="KW-0804">Transcription</keyword>
<dbReference type="PANTHER" id="PTHR24567">
    <property type="entry name" value="CRP FAMILY TRANSCRIPTIONAL REGULATORY PROTEIN"/>
    <property type="match status" value="1"/>
</dbReference>
<dbReference type="CDD" id="cd00038">
    <property type="entry name" value="CAP_ED"/>
    <property type="match status" value="1"/>
</dbReference>